<dbReference type="Gene3D" id="2.20.100.10">
    <property type="entry name" value="Thrombospondin type-1 (TSP1) repeat"/>
    <property type="match status" value="1"/>
</dbReference>
<name>A0A9D4J8M0_DREPO</name>
<organism evidence="11 13">
    <name type="scientific">Dreissena polymorpha</name>
    <name type="common">Zebra mussel</name>
    <name type="synonym">Mytilus polymorpha</name>
    <dbReference type="NCBI Taxonomy" id="45954"/>
    <lineage>
        <taxon>Eukaryota</taxon>
        <taxon>Metazoa</taxon>
        <taxon>Spiralia</taxon>
        <taxon>Lophotrochozoa</taxon>
        <taxon>Mollusca</taxon>
        <taxon>Bivalvia</taxon>
        <taxon>Autobranchia</taxon>
        <taxon>Heteroconchia</taxon>
        <taxon>Euheterodonta</taxon>
        <taxon>Imparidentia</taxon>
        <taxon>Neoheterodontei</taxon>
        <taxon>Myida</taxon>
        <taxon>Dreissenoidea</taxon>
        <taxon>Dreissenidae</taxon>
        <taxon>Dreissena</taxon>
    </lineage>
</organism>
<keyword evidence="7" id="KW-0325">Glycoprotein</keyword>
<evidence type="ECO:0000256" key="7">
    <source>
        <dbReference type="ARBA" id="ARBA00022622"/>
    </source>
</evidence>
<comment type="similarity">
    <text evidence="3">Belongs to the plasmodium circumsporozoite protein family.</text>
</comment>
<comment type="function">
    <text evidence="10">Essential sporozoite protein. In the mosquito vector, required for sporozoite development in the oocyst, migration through the vector hemolymph and entry into the vector salivary glands. In the vertebrate host, required for sporozoite migration through the host dermis and infection of host hepatocytes. Binds to highly sulfated heparan sulfate proteoglycans (HSPGs) on the surface of host hepatocytes.</text>
</comment>
<evidence type="ECO:0000256" key="1">
    <source>
        <dbReference type="ARBA" id="ARBA00004496"/>
    </source>
</evidence>
<protein>
    <recommendedName>
        <fullName evidence="4">Circumsporozoite protein</fullName>
    </recommendedName>
</protein>
<dbReference type="PROSITE" id="PS50092">
    <property type="entry name" value="TSP1"/>
    <property type="match status" value="1"/>
</dbReference>
<comment type="function">
    <text evidence="9">In the vertebrate host, binds to highly sulfated heparan sulfate proteoglycans (HSPGs) on the surface of host hepatocytes and is required for sporozoite invasion of the host hepatocytes.</text>
</comment>
<accession>A0A9D4J8M0</accession>
<dbReference type="PRINTS" id="PR01303">
    <property type="entry name" value="CRCMSPRZOITE"/>
</dbReference>
<keyword evidence="7" id="KW-0472">Membrane</keyword>
<evidence type="ECO:0000256" key="5">
    <source>
        <dbReference type="ARBA" id="ARBA00022490"/>
    </source>
</evidence>
<gene>
    <name evidence="11" type="ORF">DPMN_152705</name>
    <name evidence="12" type="ORF">DPMN_152732</name>
</gene>
<evidence type="ECO:0000256" key="10">
    <source>
        <dbReference type="ARBA" id="ARBA00045806"/>
    </source>
</evidence>
<keyword evidence="8" id="KW-0449">Lipoprotein</keyword>
<keyword evidence="5" id="KW-0963">Cytoplasm</keyword>
<evidence type="ECO:0000313" key="12">
    <source>
        <dbReference type="EMBL" id="KAH3799128.1"/>
    </source>
</evidence>
<keyword evidence="6" id="KW-0748">Sporozoite</keyword>
<dbReference type="EMBL" id="JAIWYP010000007">
    <property type="protein sequence ID" value="KAH3799128.1"/>
    <property type="molecule type" value="Genomic_DNA"/>
</dbReference>
<dbReference type="SMART" id="SM00209">
    <property type="entry name" value="TSP1"/>
    <property type="match status" value="1"/>
</dbReference>
<dbReference type="EMBL" id="JAIWYP010000007">
    <property type="protein sequence ID" value="KAH3799102.1"/>
    <property type="molecule type" value="Genomic_DNA"/>
</dbReference>
<evidence type="ECO:0000256" key="4">
    <source>
        <dbReference type="ARBA" id="ARBA00021911"/>
    </source>
</evidence>
<comment type="subcellular location">
    <subcellularLocation>
        <location evidence="2">Cell membrane</location>
        <topology evidence="2">Lipid-anchor</topology>
        <topology evidence="2">GPI-anchor</topology>
    </subcellularLocation>
    <subcellularLocation>
        <location evidence="1">Cytoplasm</location>
    </subcellularLocation>
</comment>
<dbReference type="Pfam" id="PF00090">
    <property type="entry name" value="TSP_1"/>
    <property type="match status" value="1"/>
</dbReference>
<dbReference type="GO" id="GO:0005886">
    <property type="term" value="C:plasma membrane"/>
    <property type="evidence" value="ECO:0007669"/>
    <property type="project" value="UniProtKB-SubCell"/>
</dbReference>
<evidence type="ECO:0000313" key="13">
    <source>
        <dbReference type="Proteomes" id="UP000828390"/>
    </source>
</evidence>
<dbReference type="InterPro" id="IPR003067">
    <property type="entry name" value="Crcmsprzoite"/>
</dbReference>
<evidence type="ECO:0000256" key="3">
    <source>
        <dbReference type="ARBA" id="ARBA00006241"/>
    </source>
</evidence>
<dbReference type="InterPro" id="IPR000884">
    <property type="entry name" value="TSP1_rpt"/>
</dbReference>
<evidence type="ECO:0000256" key="9">
    <source>
        <dbReference type="ARBA" id="ARBA00033726"/>
    </source>
</evidence>
<reference evidence="11" key="1">
    <citation type="journal article" date="2019" name="bioRxiv">
        <title>The Genome of the Zebra Mussel, Dreissena polymorpha: A Resource for Invasive Species Research.</title>
        <authorList>
            <person name="McCartney M.A."/>
            <person name="Auch B."/>
            <person name="Kono T."/>
            <person name="Mallez S."/>
            <person name="Zhang Y."/>
            <person name="Obille A."/>
            <person name="Becker A."/>
            <person name="Abrahante J.E."/>
            <person name="Garbe J."/>
            <person name="Badalamenti J.P."/>
            <person name="Herman A."/>
            <person name="Mangelson H."/>
            <person name="Liachko I."/>
            <person name="Sullivan S."/>
            <person name="Sone E.D."/>
            <person name="Koren S."/>
            <person name="Silverstein K.A.T."/>
            <person name="Beckman K.B."/>
            <person name="Gohl D.M."/>
        </authorList>
    </citation>
    <scope>NUCLEOTIDE SEQUENCE</scope>
    <source>
        <strain evidence="11">Duluth1</strain>
        <tissue evidence="11">Whole animal</tissue>
    </source>
</reference>
<dbReference type="InterPro" id="IPR036383">
    <property type="entry name" value="TSP1_rpt_sf"/>
</dbReference>
<evidence type="ECO:0000256" key="8">
    <source>
        <dbReference type="ARBA" id="ARBA00023288"/>
    </source>
</evidence>
<proteinExistence type="inferred from homology"/>
<reference evidence="11" key="2">
    <citation type="submission" date="2020-11" db="EMBL/GenBank/DDBJ databases">
        <authorList>
            <person name="McCartney M.A."/>
            <person name="Auch B."/>
            <person name="Kono T."/>
            <person name="Mallez S."/>
            <person name="Becker A."/>
            <person name="Gohl D.M."/>
            <person name="Silverstein K.A.T."/>
            <person name="Koren S."/>
            <person name="Bechman K.B."/>
            <person name="Herman A."/>
            <person name="Abrahante J.E."/>
            <person name="Garbe J."/>
        </authorList>
    </citation>
    <scope>NUCLEOTIDE SEQUENCE</scope>
    <source>
        <strain evidence="11">Duluth1</strain>
        <tissue evidence="11">Whole animal</tissue>
    </source>
</reference>
<comment type="caution">
    <text evidence="11">The sequence shown here is derived from an EMBL/GenBank/DDBJ whole genome shotgun (WGS) entry which is preliminary data.</text>
</comment>
<dbReference type="GO" id="GO:0005737">
    <property type="term" value="C:cytoplasm"/>
    <property type="evidence" value="ECO:0007669"/>
    <property type="project" value="UniProtKB-SubCell"/>
</dbReference>
<evidence type="ECO:0000256" key="2">
    <source>
        <dbReference type="ARBA" id="ARBA00004609"/>
    </source>
</evidence>
<dbReference type="Proteomes" id="UP000828390">
    <property type="component" value="Unassembled WGS sequence"/>
</dbReference>
<evidence type="ECO:0000256" key="6">
    <source>
        <dbReference type="ARBA" id="ARBA00022522"/>
    </source>
</evidence>
<dbReference type="SUPFAM" id="SSF82895">
    <property type="entry name" value="TSP-1 type 1 repeat"/>
    <property type="match status" value="1"/>
</dbReference>
<dbReference type="GO" id="GO:0098552">
    <property type="term" value="C:side of membrane"/>
    <property type="evidence" value="ECO:0007669"/>
    <property type="project" value="UniProtKB-KW"/>
</dbReference>
<dbReference type="AlphaFoldDB" id="A0A9D4J8M0"/>
<keyword evidence="13" id="KW-1185">Reference proteome</keyword>
<dbReference type="GO" id="GO:0009986">
    <property type="term" value="C:cell surface"/>
    <property type="evidence" value="ECO:0007669"/>
    <property type="project" value="InterPro"/>
</dbReference>
<keyword evidence="7" id="KW-0336">GPI-anchor</keyword>
<evidence type="ECO:0000313" key="11">
    <source>
        <dbReference type="EMBL" id="KAH3799102.1"/>
    </source>
</evidence>
<sequence>MSLEWSPWFYTPCDVTCGTGSRSKLRSCSTTRDEDCSGNAYDTESCNLQECSSLGKIAPGDH</sequence>